<proteinExistence type="predicted"/>
<accession>A0A8K0W8N2</accession>
<evidence type="ECO:0008006" key="4">
    <source>
        <dbReference type="Google" id="ProtNLM"/>
    </source>
</evidence>
<dbReference type="OrthoDB" id="4941480at2759"/>
<organism evidence="2 3">
    <name type="scientific">Fusarium tricinctum</name>
    <dbReference type="NCBI Taxonomy" id="61284"/>
    <lineage>
        <taxon>Eukaryota</taxon>
        <taxon>Fungi</taxon>
        <taxon>Dikarya</taxon>
        <taxon>Ascomycota</taxon>
        <taxon>Pezizomycotina</taxon>
        <taxon>Sordariomycetes</taxon>
        <taxon>Hypocreomycetidae</taxon>
        <taxon>Hypocreales</taxon>
        <taxon>Nectriaceae</taxon>
        <taxon>Fusarium</taxon>
        <taxon>Fusarium tricinctum species complex</taxon>
    </lineage>
</organism>
<dbReference type="AlphaFoldDB" id="A0A8K0W8N2"/>
<evidence type="ECO:0000256" key="1">
    <source>
        <dbReference type="SAM" id="SignalP"/>
    </source>
</evidence>
<keyword evidence="1" id="KW-0732">Signal</keyword>
<dbReference type="Proteomes" id="UP000813427">
    <property type="component" value="Unassembled WGS sequence"/>
</dbReference>
<dbReference type="EMBL" id="JAGPXF010000006">
    <property type="protein sequence ID" value="KAH7239358.1"/>
    <property type="molecule type" value="Genomic_DNA"/>
</dbReference>
<feature type="chain" id="PRO_5035467646" description="TNFR-Cys domain-containing protein" evidence="1">
    <location>
        <begin position="20"/>
        <end position="183"/>
    </location>
</feature>
<sequence length="183" mass="20128">MLLSKSLVVFIFTIGASEAVPRRDRRGLEDGTLRDLYQGQKAVADDGDMVSEVIGVMGTVSTDYRTMPPGTYTETISTGLVKIIVVNKPTSTTTSRGNCPEECDCTRIKDKESPEYFQCVTNAECIPCRKHEATSTSSEKPNPTDTCPANYDCRSIKDKESQEYFQCLTNAGCKNCRVEGPTI</sequence>
<evidence type="ECO:0000313" key="2">
    <source>
        <dbReference type="EMBL" id="KAH7239358.1"/>
    </source>
</evidence>
<comment type="caution">
    <text evidence="2">The sequence shown here is derived from an EMBL/GenBank/DDBJ whole genome shotgun (WGS) entry which is preliminary data.</text>
</comment>
<gene>
    <name evidence="2" type="ORF">BKA59DRAFT_532175</name>
</gene>
<keyword evidence="3" id="KW-1185">Reference proteome</keyword>
<evidence type="ECO:0000313" key="3">
    <source>
        <dbReference type="Proteomes" id="UP000813427"/>
    </source>
</evidence>
<reference evidence="2" key="1">
    <citation type="journal article" date="2021" name="Nat. Commun.">
        <title>Genetic determinants of endophytism in the Arabidopsis root mycobiome.</title>
        <authorList>
            <person name="Mesny F."/>
            <person name="Miyauchi S."/>
            <person name="Thiergart T."/>
            <person name="Pickel B."/>
            <person name="Atanasova L."/>
            <person name="Karlsson M."/>
            <person name="Huettel B."/>
            <person name="Barry K.W."/>
            <person name="Haridas S."/>
            <person name="Chen C."/>
            <person name="Bauer D."/>
            <person name="Andreopoulos W."/>
            <person name="Pangilinan J."/>
            <person name="LaButti K."/>
            <person name="Riley R."/>
            <person name="Lipzen A."/>
            <person name="Clum A."/>
            <person name="Drula E."/>
            <person name="Henrissat B."/>
            <person name="Kohler A."/>
            <person name="Grigoriev I.V."/>
            <person name="Martin F.M."/>
            <person name="Hacquard S."/>
        </authorList>
    </citation>
    <scope>NUCLEOTIDE SEQUENCE</scope>
    <source>
        <strain evidence="2">MPI-SDFR-AT-0068</strain>
    </source>
</reference>
<name>A0A8K0W8N2_9HYPO</name>
<protein>
    <recommendedName>
        <fullName evidence="4">TNFR-Cys domain-containing protein</fullName>
    </recommendedName>
</protein>
<feature type="signal peptide" evidence="1">
    <location>
        <begin position="1"/>
        <end position="19"/>
    </location>
</feature>